<feature type="compositionally biased region" description="Polar residues" evidence="1">
    <location>
        <begin position="606"/>
        <end position="618"/>
    </location>
</feature>
<feature type="region of interest" description="Disordered" evidence="1">
    <location>
        <begin position="220"/>
        <end position="242"/>
    </location>
</feature>
<feature type="region of interest" description="Disordered" evidence="1">
    <location>
        <begin position="1729"/>
        <end position="1807"/>
    </location>
</feature>
<dbReference type="Proteomes" id="UP001189429">
    <property type="component" value="Unassembled WGS sequence"/>
</dbReference>
<evidence type="ECO:0000313" key="3">
    <source>
        <dbReference type="Proteomes" id="UP001189429"/>
    </source>
</evidence>
<feature type="compositionally biased region" description="Low complexity" evidence="1">
    <location>
        <begin position="1668"/>
        <end position="1697"/>
    </location>
</feature>
<feature type="region of interest" description="Disordered" evidence="1">
    <location>
        <begin position="64"/>
        <end position="83"/>
    </location>
</feature>
<dbReference type="InterPro" id="IPR036397">
    <property type="entry name" value="RNaseH_sf"/>
</dbReference>
<organism evidence="2 3">
    <name type="scientific">Prorocentrum cordatum</name>
    <dbReference type="NCBI Taxonomy" id="2364126"/>
    <lineage>
        <taxon>Eukaryota</taxon>
        <taxon>Sar</taxon>
        <taxon>Alveolata</taxon>
        <taxon>Dinophyceae</taxon>
        <taxon>Prorocentrales</taxon>
        <taxon>Prorocentraceae</taxon>
        <taxon>Prorocentrum</taxon>
    </lineage>
</organism>
<gene>
    <name evidence="2" type="ORF">PCOR1329_LOCUS51416</name>
</gene>
<feature type="compositionally biased region" description="Acidic residues" evidence="1">
    <location>
        <begin position="1798"/>
        <end position="1807"/>
    </location>
</feature>
<accession>A0ABN9UV62</accession>
<keyword evidence="3" id="KW-1185">Reference proteome</keyword>
<comment type="caution">
    <text evidence="2">The sequence shown here is derived from an EMBL/GenBank/DDBJ whole genome shotgun (WGS) entry which is preliminary data.</text>
</comment>
<protein>
    <submittedName>
        <fullName evidence="2">Uncharacterized protein</fullName>
    </submittedName>
</protein>
<feature type="compositionally biased region" description="Gly residues" evidence="1">
    <location>
        <begin position="70"/>
        <end position="83"/>
    </location>
</feature>
<feature type="non-terminal residue" evidence="2">
    <location>
        <position position="1807"/>
    </location>
</feature>
<evidence type="ECO:0000256" key="1">
    <source>
        <dbReference type="SAM" id="MobiDB-lite"/>
    </source>
</evidence>
<evidence type="ECO:0000313" key="2">
    <source>
        <dbReference type="EMBL" id="CAK0863220.1"/>
    </source>
</evidence>
<feature type="compositionally biased region" description="Basic and acidic residues" evidence="1">
    <location>
        <begin position="230"/>
        <end position="242"/>
    </location>
</feature>
<feature type="region of interest" description="Disordered" evidence="1">
    <location>
        <begin position="606"/>
        <end position="626"/>
    </location>
</feature>
<name>A0ABN9UV62_9DINO</name>
<feature type="region of interest" description="Disordered" evidence="1">
    <location>
        <begin position="1551"/>
        <end position="1574"/>
    </location>
</feature>
<proteinExistence type="predicted"/>
<dbReference type="EMBL" id="CAUYUJ010016237">
    <property type="protein sequence ID" value="CAK0863220.1"/>
    <property type="molecule type" value="Genomic_DNA"/>
</dbReference>
<reference evidence="2" key="1">
    <citation type="submission" date="2023-10" db="EMBL/GenBank/DDBJ databases">
        <authorList>
            <person name="Chen Y."/>
            <person name="Shah S."/>
            <person name="Dougan E. K."/>
            <person name="Thang M."/>
            <person name="Chan C."/>
        </authorList>
    </citation>
    <scope>NUCLEOTIDE SEQUENCE [LARGE SCALE GENOMIC DNA]</scope>
</reference>
<feature type="region of interest" description="Disordered" evidence="1">
    <location>
        <begin position="1662"/>
        <end position="1707"/>
    </location>
</feature>
<dbReference type="Gene3D" id="3.30.420.10">
    <property type="entry name" value="Ribonuclease H-like superfamily/Ribonuclease H"/>
    <property type="match status" value="1"/>
</dbReference>
<sequence>MVPGAGGGGAADRGRAARRTKWMCKWCVGPNKQKYVNFADRLTCRSCHMPKSVAFCGKVVDGQPSKHASGGNGGGSGGGGKGTGDGMAAKIAALQKELAEGHAEEQVRVKRLALLDQRLRTMEALDDDDDDAKKLCQKYKTERGRLRQEQINAKPLRVRLRTAGDKEAKLESSIAKAKGHIEELRSQAQQLLDEATKQEKAVEDQSRELVELQLQRRRLLEAAPGPPEAPADRRAPSVEESTRQLEALMQALGVDGTLRAQAQQMELPVPMGDDGLDLDAQGLEELRAFLEKSGHAVPQAEEEVRAAAKRAMEVALETAREFKRPRPAPPAAGRAVAAHVHTAHKGGFICVAVYLRTLEGLSPENLGILWKVTKYLKAVNDMGLDWVVLGDFQMAPEVLLGQGWLRLVGGQCIAPTAATCHVAKPGSTIDFFLVSRHLVPRLPDLPDVDNSTKLWPHAPVTLALRHPQLQQEAWVRQLVQPRQLPVVPPVGCARFPWASWTEVLRSVAHAEAADQLAVAWDLVLRGITHELLDRHDIVDPREQTPYHQWEGPPQYQWHKLQWEPRRRRPRHGAKVTAWVTAARWSNHLAAVHKYLMTTTQRLQALSEPSASSQCQGPQTAHAPAHRTKQLALQEKLLKGLATALYQLDGYVSKIRQSTAVLRQLDDNYRQFLELGLDMFAQPGCHTLWEEIGARGAQQQKAAELQSQKSRQSWAKDAFLGGAGLAHRTSKVRAQEEVAPNAGLAGQPFEVADAEMAKWQEIWDTNQLAPLERPTQYDAWEPLPAITVEHLRGAIRSFKASTARGPSRLAPRSLGQLSDEALVVLGILFERCEALGVWPERRLVCELVRLPKDGGGARAAQQDACTILRSLVDDVTLQWTGQPGPGVRALARTTASFLKDLEALHLHVQQSKLGFVATERKVAQIFRGATRALRIPRKAWARNLGHEVFGTRPLRTQERRRLRALHARRRRLAMLRQAAGRRAARLQTTGLTPAVGHGAGVSGVAEGRLKVLRTAAGALAGHRPFSSLTGTLMTQTSARYDPLFAITTELVVRYAGWWWEGRASASDMQCAWSRAHAELQQDPSWARVRGPIAAVYLTLQRINWTMQAAHLLVDDIGCSFSLLDTAPRDIQDALRQSIQRWQRGQLTQTLPEANGELLRPRVIDACLRGPRGVKGPKAQGALQCLWAGGMWPRARKFAFGLAPTCICQARGQCPETLGHRWYACCGLERTVDEEEEAIPEKLAAIRASVIKHAGTGLSQDHWDSLPLAHGLPILPRADELPAMPRGGTSFECIYKDGSAWANDVEEVRQCGWAIVCIDAQGWPVRARFGSLPGRWQTTGRAERHAGLQALRANPNLTLLVTDLQGFADEGNAWDPQAAGSSGRHAKLWRDIFNVVQARRPPAFLWCPARKTVEDLMGRADIDPMHWIRNRWADWFAQLGVSSVAISPDFAKTLQRRMEDAINMAKFMAWGVCRISETQAWEPQEHEPKLPPRVKAARTPQIIIIQHDYVEENGTIRCMRCNCTAATYESKRRLDCQPCRATALSRLQAAAASRVSGSTTPSHCFGDQAEGDDQREAQQRKVKYLLEAAQGPGMAPTVDAPAPLSGGGDGWLAPGTLALEAPPQDVAQASAGLIEELADDELMLVEAAGPVTVWTSGLVPAEAEPEALPEAEQAMASAARPRAAPAGGDADGVAGRGNASRGDDDAADVSAGRGMEVPALAGALAAGAAVAAAGQASAAAAPPAAARPRRVGRKRAPDDADGAAGKPPSQRAKVRGDAAASRELPRLRGAAAAHQPGELPAEDGADESE</sequence>
<feature type="compositionally biased region" description="Low complexity" evidence="1">
    <location>
        <begin position="1729"/>
        <end position="1744"/>
    </location>
</feature>